<sequence>MLRMSESVNKNSIGCAKKLRSYTHMEWDSFPAKARKLKKQREESTNTDCYPSSLSPPLPSLRV</sequence>
<protein>
    <submittedName>
        <fullName evidence="2">Uncharacterized protein</fullName>
    </submittedName>
</protein>
<organism evidence="2 3">
    <name type="scientific">Onchocerca volvulus</name>
    <dbReference type="NCBI Taxonomy" id="6282"/>
    <lineage>
        <taxon>Eukaryota</taxon>
        <taxon>Metazoa</taxon>
        <taxon>Ecdysozoa</taxon>
        <taxon>Nematoda</taxon>
        <taxon>Chromadorea</taxon>
        <taxon>Rhabditida</taxon>
        <taxon>Spirurina</taxon>
        <taxon>Spiruromorpha</taxon>
        <taxon>Filarioidea</taxon>
        <taxon>Onchocercidae</taxon>
        <taxon>Onchocerca</taxon>
    </lineage>
</organism>
<accession>A0A8R1TRP1</accession>
<evidence type="ECO:0000256" key="1">
    <source>
        <dbReference type="SAM" id="MobiDB-lite"/>
    </source>
</evidence>
<evidence type="ECO:0000313" key="2">
    <source>
        <dbReference type="EnsemblMetazoa" id="OVOC2994.1"/>
    </source>
</evidence>
<name>A0A8R1TRP1_ONCVO</name>
<reference evidence="2" key="2">
    <citation type="submission" date="2022-06" db="UniProtKB">
        <authorList>
            <consortium name="EnsemblMetazoa"/>
        </authorList>
    </citation>
    <scope>IDENTIFICATION</scope>
</reference>
<proteinExistence type="predicted"/>
<reference evidence="3" key="1">
    <citation type="submission" date="2013-10" db="EMBL/GenBank/DDBJ databases">
        <title>Genome sequencing of Onchocerca volvulus.</title>
        <authorList>
            <person name="Cotton J."/>
            <person name="Tsai J."/>
            <person name="Stanley E."/>
            <person name="Tracey A."/>
            <person name="Holroyd N."/>
            <person name="Lustigman S."/>
            <person name="Berriman M."/>
        </authorList>
    </citation>
    <scope>NUCLEOTIDE SEQUENCE</scope>
</reference>
<keyword evidence="3" id="KW-1185">Reference proteome</keyword>
<dbReference type="EnsemblMetazoa" id="OVOC2994.1">
    <property type="protein sequence ID" value="OVOC2994.1"/>
    <property type="gene ID" value="WBGene00239803"/>
</dbReference>
<feature type="region of interest" description="Disordered" evidence="1">
    <location>
        <begin position="36"/>
        <end position="63"/>
    </location>
</feature>
<evidence type="ECO:0000313" key="3">
    <source>
        <dbReference type="Proteomes" id="UP000024404"/>
    </source>
</evidence>
<dbReference type="AlphaFoldDB" id="A0A8R1TRP1"/>
<feature type="compositionally biased region" description="Pro residues" evidence="1">
    <location>
        <begin position="54"/>
        <end position="63"/>
    </location>
</feature>
<dbReference type="Proteomes" id="UP000024404">
    <property type="component" value="Unassembled WGS sequence"/>
</dbReference>
<dbReference type="EMBL" id="CMVM020000076">
    <property type="status" value="NOT_ANNOTATED_CDS"/>
    <property type="molecule type" value="Genomic_DNA"/>
</dbReference>